<evidence type="ECO:0000256" key="6">
    <source>
        <dbReference type="ARBA" id="ARBA00022801"/>
    </source>
</evidence>
<keyword evidence="10" id="KW-1185">Reference proteome</keyword>
<gene>
    <name evidence="9" type="ORF">PENTCL1PPCAC_10103</name>
</gene>
<evidence type="ECO:0000256" key="1">
    <source>
        <dbReference type="ARBA" id="ARBA00000815"/>
    </source>
</evidence>
<dbReference type="GO" id="GO:0008253">
    <property type="term" value="F:5'-nucleotidase activity"/>
    <property type="evidence" value="ECO:0007669"/>
    <property type="project" value="UniProtKB-EC"/>
</dbReference>
<evidence type="ECO:0000256" key="5">
    <source>
        <dbReference type="ARBA" id="ARBA00022741"/>
    </source>
</evidence>
<reference evidence="9" key="1">
    <citation type="submission" date="2023-10" db="EMBL/GenBank/DDBJ databases">
        <title>Genome assembly of Pristionchus species.</title>
        <authorList>
            <person name="Yoshida K."/>
            <person name="Sommer R.J."/>
        </authorList>
    </citation>
    <scope>NUCLEOTIDE SEQUENCE</scope>
    <source>
        <strain evidence="9">RS0144</strain>
    </source>
</reference>
<dbReference type="GO" id="GO:0000166">
    <property type="term" value="F:nucleotide binding"/>
    <property type="evidence" value="ECO:0007669"/>
    <property type="project" value="UniProtKB-KW"/>
</dbReference>
<dbReference type="AlphaFoldDB" id="A0AAV5T526"/>
<keyword evidence="6" id="KW-0378">Hydrolase</keyword>
<dbReference type="PANTHER" id="PTHR13045">
    <property type="entry name" value="5'-NUCLEOTIDASE"/>
    <property type="match status" value="1"/>
</dbReference>
<dbReference type="Gene3D" id="1.10.150.340">
    <property type="entry name" value="Pyrimidine 5'-nucleotidase (UMPH-1), N-terminal domain"/>
    <property type="match status" value="1"/>
</dbReference>
<organism evidence="9 10">
    <name type="scientific">Pristionchus entomophagus</name>
    <dbReference type="NCBI Taxonomy" id="358040"/>
    <lineage>
        <taxon>Eukaryota</taxon>
        <taxon>Metazoa</taxon>
        <taxon>Ecdysozoa</taxon>
        <taxon>Nematoda</taxon>
        <taxon>Chromadorea</taxon>
        <taxon>Rhabditida</taxon>
        <taxon>Rhabditina</taxon>
        <taxon>Diplogasteromorpha</taxon>
        <taxon>Diplogasteroidea</taxon>
        <taxon>Neodiplogasteridae</taxon>
        <taxon>Pristionchus</taxon>
    </lineage>
</organism>
<keyword evidence="5" id="KW-0547">Nucleotide-binding</keyword>
<dbReference type="GO" id="GO:0000287">
    <property type="term" value="F:magnesium ion binding"/>
    <property type="evidence" value="ECO:0007669"/>
    <property type="project" value="InterPro"/>
</dbReference>
<dbReference type="Gene3D" id="3.40.50.1000">
    <property type="entry name" value="HAD superfamily/HAD-like"/>
    <property type="match status" value="1"/>
</dbReference>
<keyword evidence="4" id="KW-0479">Metal-binding</keyword>
<comment type="similarity">
    <text evidence="2">Belongs to the pyrimidine 5'-nucleotidase family.</text>
</comment>
<dbReference type="GO" id="GO:0009117">
    <property type="term" value="P:nucleotide metabolic process"/>
    <property type="evidence" value="ECO:0007669"/>
    <property type="project" value="UniProtKB-KW"/>
</dbReference>
<dbReference type="GO" id="GO:0005737">
    <property type="term" value="C:cytoplasm"/>
    <property type="evidence" value="ECO:0007669"/>
    <property type="project" value="InterPro"/>
</dbReference>
<protein>
    <recommendedName>
        <fullName evidence="3">5'-nucleotidase</fullName>
        <ecNumber evidence="3">3.1.3.5</ecNumber>
    </recommendedName>
</protein>
<proteinExistence type="inferred from homology"/>
<dbReference type="EC" id="3.1.3.5" evidence="3"/>
<dbReference type="PANTHER" id="PTHR13045:SF0">
    <property type="entry name" value="7-METHYLGUANOSINE PHOSPHATE-SPECIFIC 5'-NUCLEOTIDASE"/>
    <property type="match status" value="1"/>
</dbReference>
<evidence type="ECO:0000256" key="7">
    <source>
        <dbReference type="ARBA" id="ARBA00022842"/>
    </source>
</evidence>
<evidence type="ECO:0000256" key="4">
    <source>
        <dbReference type="ARBA" id="ARBA00022723"/>
    </source>
</evidence>
<dbReference type="InterPro" id="IPR006434">
    <property type="entry name" value="Pyrimidine_nucleotidase_eu"/>
</dbReference>
<dbReference type="InterPro" id="IPR023214">
    <property type="entry name" value="HAD_sf"/>
</dbReference>
<keyword evidence="7" id="KW-0460">Magnesium</keyword>
<dbReference type="EMBL" id="BTSX01000003">
    <property type="protein sequence ID" value="GMS87928.1"/>
    <property type="molecule type" value="Genomic_DNA"/>
</dbReference>
<comment type="caution">
    <text evidence="9">The sequence shown here is derived from an EMBL/GenBank/DDBJ whole genome shotgun (WGS) entry which is preliminary data.</text>
</comment>
<comment type="catalytic activity">
    <reaction evidence="1">
        <text>a ribonucleoside 5'-phosphate + H2O = a ribonucleoside + phosphate</text>
        <dbReference type="Rhea" id="RHEA:12484"/>
        <dbReference type="ChEBI" id="CHEBI:15377"/>
        <dbReference type="ChEBI" id="CHEBI:18254"/>
        <dbReference type="ChEBI" id="CHEBI:43474"/>
        <dbReference type="ChEBI" id="CHEBI:58043"/>
        <dbReference type="EC" id="3.1.3.5"/>
    </reaction>
</comment>
<keyword evidence="8" id="KW-0546">Nucleotide metabolism</keyword>
<feature type="non-terminal residue" evidence="9">
    <location>
        <position position="1"/>
    </location>
</feature>
<evidence type="ECO:0000256" key="8">
    <source>
        <dbReference type="ARBA" id="ARBA00023080"/>
    </source>
</evidence>
<name>A0AAV5T526_9BILA</name>
<dbReference type="Proteomes" id="UP001432027">
    <property type="component" value="Unassembled WGS sequence"/>
</dbReference>
<evidence type="ECO:0000313" key="9">
    <source>
        <dbReference type="EMBL" id="GMS87928.1"/>
    </source>
</evidence>
<sequence>FRYHQAQMAAAASLPDALKSLLERSDVHMSNRLQTLEKIARLIDGGAERLSVVSDFDHTLTRAIDDDGEPLAVTHNVFGDTFKLPDMKQKSTQKKYTAYSKESAGSERLAMLEAWWGKKHDDVVTGGLTREQFNDLAAKTDIRLRDSSSDLLQSLSDAAVPTLLFSAGLSDAISFVLTKQMDSVPEAVHIIGNAMEFDENNKLVSFKTPLLHPFNKSAAIIDKASPLLSSISPRPHLLVLGDSMGDLTMEKGLDKDRQNTLRIGFLNGKLDDLKQFLAGFDIVIASDQSIELPTRIVKEIVGAK</sequence>
<accession>A0AAV5T526</accession>
<dbReference type="Pfam" id="PF05822">
    <property type="entry name" value="UMPH-1"/>
    <property type="match status" value="1"/>
</dbReference>
<dbReference type="SUPFAM" id="SSF56784">
    <property type="entry name" value="HAD-like"/>
    <property type="match status" value="1"/>
</dbReference>
<evidence type="ECO:0000256" key="2">
    <source>
        <dbReference type="ARBA" id="ARBA00008389"/>
    </source>
</evidence>
<evidence type="ECO:0000256" key="3">
    <source>
        <dbReference type="ARBA" id="ARBA00012643"/>
    </source>
</evidence>
<evidence type="ECO:0000313" key="10">
    <source>
        <dbReference type="Proteomes" id="UP001432027"/>
    </source>
</evidence>
<dbReference type="InterPro" id="IPR036412">
    <property type="entry name" value="HAD-like_sf"/>
</dbReference>